<dbReference type="PATRIC" id="fig|29343.3.peg.815"/>
<dbReference type="HOGENOM" id="CLU_039297_0_0_9"/>
<gene>
    <name evidence="1" type="ORF">CCDG5_0778</name>
</gene>
<dbReference type="STRING" id="29343.CCDG5_0778"/>
<dbReference type="Gene3D" id="3.40.630.30">
    <property type="match status" value="1"/>
</dbReference>
<dbReference type="AlphaFoldDB" id="A0A078KN23"/>
<sequence length="356" mass="40848">MAGKFRWMMFKDVNLCDDFFAPLKADYKDFSIWFKKKSDTGEKALVFHDEIGVGAFVYLKLENESIVLSDRILPSIPRLKIGTLRLAERFRGKRFGEGALGVSLWYWQNTKTDEVYITTYEKHTDLIYLLKRFGFVCAGKNKNKELVFIKNRHTLDYSNPYLCFPFISPSIKKAGILPIYDRFHDRLFPYSELKGQNQIIEETAGNGVTKIYICAPYSAIQYSIGEPVFIYRIHTGSGTKSYKSVVTSYCTITKVDVIKSAGKIMMSLDEFIKGAGNKTVFTNQELTTLYNKKNNNLIMIEMVYNGFFGKGKNITYRALSDQGLFPTYPYNIQYNKDQFIKILEMGGADVSNIIIN</sequence>
<dbReference type="KEGG" id="ccel:CCDG5_0778"/>
<reference evidence="2" key="1">
    <citation type="submission" date="2014-07" db="EMBL/GenBank/DDBJ databases">
        <authorList>
            <person name="Wibberg D."/>
        </authorList>
    </citation>
    <scope>NUCLEOTIDE SEQUENCE [LARGE SCALE GENOMIC DNA]</scope>
    <source>
        <strain evidence="2">DG5</strain>
    </source>
</reference>
<keyword evidence="2" id="KW-1185">Reference proteome</keyword>
<organism evidence="1 2">
    <name type="scientific">[Clostridium] cellulosi</name>
    <dbReference type="NCBI Taxonomy" id="29343"/>
    <lineage>
        <taxon>Bacteria</taxon>
        <taxon>Bacillati</taxon>
        <taxon>Bacillota</taxon>
        <taxon>Clostridia</taxon>
        <taxon>Eubacteriales</taxon>
        <taxon>Oscillospiraceae</taxon>
        <taxon>Oscillospiraceae incertae sedis</taxon>
    </lineage>
</organism>
<evidence type="ECO:0000313" key="2">
    <source>
        <dbReference type="Proteomes" id="UP000032431"/>
    </source>
</evidence>
<proteinExistence type="predicted"/>
<protein>
    <recommendedName>
        <fullName evidence="3">N-acetyltransferase domain-containing protein</fullName>
    </recommendedName>
</protein>
<dbReference type="SUPFAM" id="SSF55729">
    <property type="entry name" value="Acyl-CoA N-acyltransferases (Nat)"/>
    <property type="match status" value="1"/>
</dbReference>
<evidence type="ECO:0000313" key="1">
    <source>
        <dbReference type="EMBL" id="CDZ23907.1"/>
    </source>
</evidence>
<dbReference type="InterPro" id="IPR016181">
    <property type="entry name" value="Acyl_CoA_acyltransferase"/>
</dbReference>
<dbReference type="Proteomes" id="UP000032431">
    <property type="component" value="Chromosome I"/>
</dbReference>
<evidence type="ECO:0008006" key="3">
    <source>
        <dbReference type="Google" id="ProtNLM"/>
    </source>
</evidence>
<dbReference type="EMBL" id="LM995447">
    <property type="protein sequence ID" value="CDZ23907.1"/>
    <property type="molecule type" value="Genomic_DNA"/>
</dbReference>
<accession>A0A078KN23</accession>
<name>A0A078KN23_9FIRM</name>